<feature type="transmembrane region" description="Helical" evidence="1">
    <location>
        <begin position="6"/>
        <end position="27"/>
    </location>
</feature>
<dbReference type="RefSeq" id="WP_138124261.1">
    <property type="nucleotide sequence ID" value="NZ_SWLG01000004.1"/>
</dbReference>
<dbReference type="InterPro" id="IPR008407">
    <property type="entry name" value="Brnchd-chn_aa_trnsp_AzlD"/>
</dbReference>
<keyword evidence="1" id="KW-0472">Membrane</keyword>
<evidence type="ECO:0000313" key="2">
    <source>
        <dbReference type="EMBL" id="TLS38115.1"/>
    </source>
</evidence>
<name>A0A5R9FEW3_9BACL</name>
<comment type="caution">
    <text evidence="2">The sequence shown here is derived from an EMBL/GenBank/DDBJ whole genome shotgun (WGS) entry which is preliminary data.</text>
</comment>
<reference evidence="2 3" key="1">
    <citation type="submission" date="2019-04" db="EMBL/GenBank/DDBJ databases">
        <title>Bacillus caeni sp. nov., a bacterium isolated from mangrove sediment.</title>
        <authorList>
            <person name="Huang H."/>
            <person name="Mo K."/>
            <person name="Hu Y."/>
        </authorList>
    </citation>
    <scope>NUCLEOTIDE SEQUENCE [LARGE SCALE GENOMIC DNA]</scope>
    <source>
        <strain evidence="2 3">HB172195</strain>
    </source>
</reference>
<keyword evidence="1" id="KW-0812">Transmembrane</keyword>
<evidence type="ECO:0000313" key="3">
    <source>
        <dbReference type="Proteomes" id="UP000308230"/>
    </source>
</evidence>
<gene>
    <name evidence="2" type="ORF">FCL54_06125</name>
</gene>
<dbReference type="OrthoDB" id="9811308at2"/>
<dbReference type="EMBL" id="SWLG01000004">
    <property type="protein sequence ID" value="TLS38115.1"/>
    <property type="molecule type" value="Genomic_DNA"/>
</dbReference>
<dbReference type="Proteomes" id="UP000308230">
    <property type="component" value="Unassembled WGS sequence"/>
</dbReference>
<keyword evidence="1" id="KW-1133">Transmembrane helix</keyword>
<dbReference type="AlphaFoldDB" id="A0A5R9FEW3"/>
<sequence>MNESVILIILGMAVVTYIPRMVPLVFFNSEHIHPKVQNILKNVPFAILGALIFPGILTINEDIWFGIVGAAAAFIAAYFGANLIFVVLSSIAVLSVYAYFI</sequence>
<keyword evidence="3" id="KW-1185">Reference proteome</keyword>
<protein>
    <submittedName>
        <fullName evidence="2">AzlD domain-containing protein</fullName>
    </submittedName>
</protein>
<organism evidence="2 3">
    <name type="scientific">Exobacillus caeni</name>
    <dbReference type="NCBI Taxonomy" id="2574798"/>
    <lineage>
        <taxon>Bacteria</taxon>
        <taxon>Bacillati</taxon>
        <taxon>Bacillota</taxon>
        <taxon>Bacilli</taxon>
        <taxon>Bacillales</taxon>
        <taxon>Guptibacillaceae</taxon>
        <taxon>Exobacillus</taxon>
    </lineage>
</organism>
<proteinExistence type="predicted"/>
<feature type="transmembrane region" description="Helical" evidence="1">
    <location>
        <begin position="39"/>
        <end position="57"/>
    </location>
</feature>
<accession>A0A5R9FEW3</accession>
<evidence type="ECO:0000256" key="1">
    <source>
        <dbReference type="SAM" id="Phobius"/>
    </source>
</evidence>
<dbReference type="Pfam" id="PF05437">
    <property type="entry name" value="AzlD"/>
    <property type="match status" value="1"/>
</dbReference>
<feature type="transmembrane region" description="Helical" evidence="1">
    <location>
        <begin position="63"/>
        <end position="96"/>
    </location>
</feature>